<feature type="transmembrane region" description="Helical" evidence="1">
    <location>
        <begin position="132"/>
        <end position="155"/>
    </location>
</feature>
<feature type="transmembrane region" description="Helical" evidence="1">
    <location>
        <begin position="167"/>
        <end position="189"/>
    </location>
</feature>
<accession>A0A916WIN4</accession>
<feature type="transmembrane region" description="Helical" evidence="1">
    <location>
        <begin position="40"/>
        <end position="61"/>
    </location>
</feature>
<dbReference type="AlphaFoldDB" id="A0A916WIN4"/>
<feature type="transmembrane region" description="Helical" evidence="1">
    <location>
        <begin position="210"/>
        <end position="231"/>
    </location>
</feature>
<evidence type="ECO:0000259" key="2">
    <source>
        <dbReference type="Pfam" id="PF04892"/>
    </source>
</evidence>
<dbReference type="Pfam" id="PF04892">
    <property type="entry name" value="VanZ"/>
    <property type="match status" value="1"/>
</dbReference>
<dbReference type="EMBL" id="BMGB01000001">
    <property type="protein sequence ID" value="GGB01585.1"/>
    <property type="molecule type" value="Genomic_DNA"/>
</dbReference>
<dbReference type="PANTHER" id="PTHR36834:SF1">
    <property type="entry name" value="INTEGRAL MEMBRANE PROTEIN"/>
    <property type="match status" value="1"/>
</dbReference>
<feature type="transmembrane region" description="Helical" evidence="1">
    <location>
        <begin position="103"/>
        <end position="125"/>
    </location>
</feature>
<keyword evidence="1" id="KW-0472">Membrane</keyword>
<gene>
    <name evidence="3" type="ORF">GCM10010979_15200</name>
</gene>
<evidence type="ECO:0000256" key="1">
    <source>
        <dbReference type="SAM" id="Phobius"/>
    </source>
</evidence>
<feature type="transmembrane region" description="Helical" evidence="1">
    <location>
        <begin position="251"/>
        <end position="268"/>
    </location>
</feature>
<keyword evidence="1" id="KW-0812">Transmembrane</keyword>
<evidence type="ECO:0000313" key="3">
    <source>
        <dbReference type="EMBL" id="GGB01585.1"/>
    </source>
</evidence>
<keyword evidence="4" id="KW-1185">Reference proteome</keyword>
<feature type="transmembrane region" description="Helical" evidence="1">
    <location>
        <begin position="296"/>
        <end position="313"/>
    </location>
</feature>
<sequence>MGIWVWSAEIGILFGTVLFASAFFPIIAVQYRRYGRFTGLRLLGAGAVSVYLTTLIAYTLLPLPSSTEKVCAPSVELVPFHSLSDIARETAGDGVLGTLTSPATLQVVFNVLLFVPLGVIVRGFLSRGLLTTVGAGLVASALIELTQYTGIWGIYSCSYRLADVDDLIANTLGALLGGLVGPVALAWMPKERALRAARGTPRPVTVWRRWLGMAIDLALFTAIGAAFAVVYRLVLLAVNGRVPEAPDGFEAALGSLLPALLVFVLPAIRRTGASLGQTAVWLRPLWPQKASLARRLFRAASVGGLYGLLVFVSRLSLPFAPTVGFLAGVLLLAAFVAVPLTRSRAGLSGLFAGASIADERARTVPVAEAR</sequence>
<dbReference type="InterPro" id="IPR006976">
    <property type="entry name" value="VanZ-like"/>
</dbReference>
<protein>
    <recommendedName>
        <fullName evidence="2">VanZ-like domain-containing protein</fullName>
    </recommendedName>
</protein>
<evidence type="ECO:0000313" key="4">
    <source>
        <dbReference type="Proteomes" id="UP000606922"/>
    </source>
</evidence>
<feature type="domain" description="VanZ-like" evidence="2">
    <location>
        <begin position="50"/>
        <end position="180"/>
    </location>
</feature>
<reference evidence="3" key="2">
    <citation type="submission" date="2020-09" db="EMBL/GenBank/DDBJ databases">
        <authorList>
            <person name="Sun Q."/>
            <person name="Zhou Y."/>
        </authorList>
    </citation>
    <scope>NUCLEOTIDE SEQUENCE</scope>
    <source>
        <strain evidence="3">CGMCC 1.12813</strain>
    </source>
</reference>
<dbReference type="PANTHER" id="PTHR36834">
    <property type="entry name" value="MEMBRANE PROTEIN-RELATED"/>
    <property type="match status" value="1"/>
</dbReference>
<feature type="transmembrane region" description="Helical" evidence="1">
    <location>
        <begin position="319"/>
        <end position="340"/>
    </location>
</feature>
<dbReference type="Proteomes" id="UP000606922">
    <property type="component" value="Unassembled WGS sequence"/>
</dbReference>
<proteinExistence type="predicted"/>
<comment type="caution">
    <text evidence="3">The sequence shown here is derived from an EMBL/GenBank/DDBJ whole genome shotgun (WGS) entry which is preliminary data.</text>
</comment>
<name>A0A916WIN4_9MICO</name>
<reference evidence="3" key="1">
    <citation type="journal article" date="2014" name="Int. J. Syst. Evol. Microbiol.">
        <title>Complete genome sequence of Corynebacterium casei LMG S-19264T (=DSM 44701T), isolated from a smear-ripened cheese.</title>
        <authorList>
            <consortium name="US DOE Joint Genome Institute (JGI-PGF)"/>
            <person name="Walter F."/>
            <person name="Albersmeier A."/>
            <person name="Kalinowski J."/>
            <person name="Ruckert C."/>
        </authorList>
    </citation>
    <scope>NUCLEOTIDE SEQUENCE</scope>
    <source>
        <strain evidence="3">CGMCC 1.12813</strain>
    </source>
</reference>
<feature type="transmembrane region" description="Helical" evidence="1">
    <location>
        <begin position="6"/>
        <end position="28"/>
    </location>
</feature>
<dbReference type="InterPro" id="IPR053150">
    <property type="entry name" value="Teicoplanin_resist-assoc"/>
</dbReference>
<organism evidence="3 4">
    <name type="scientific">Conyzicola nivalis</name>
    <dbReference type="NCBI Taxonomy" id="1477021"/>
    <lineage>
        <taxon>Bacteria</taxon>
        <taxon>Bacillati</taxon>
        <taxon>Actinomycetota</taxon>
        <taxon>Actinomycetes</taxon>
        <taxon>Micrococcales</taxon>
        <taxon>Microbacteriaceae</taxon>
        <taxon>Conyzicola</taxon>
    </lineage>
</organism>
<keyword evidence="1" id="KW-1133">Transmembrane helix</keyword>
<dbReference type="RefSeq" id="WP_188510040.1">
    <property type="nucleotide sequence ID" value="NZ_BMGB01000001.1"/>
</dbReference>